<comment type="caution">
    <text evidence="1">The sequence shown here is derived from an EMBL/GenBank/DDBJ whole genome shotgun (WGS) entry which is preliminary data.</text>
</comment>
<gene>
    <name evidence="1" type="ORF">THAOC_30426</name>
</gene>
<sequence>MRQDGLIERCIEAVGLDNATTRDTPCRPGIPLTRDDEGEPALGDFNYASVVGMLMYLAGHTRPDIAYAVNCCARYMFNPKRSHEGQLSRSLLMTEFPLLHVESPDDYCTVHFTGTMPRTVDRTRT</sequence>
<dbReference type="AlphaFoldDB" id="K0RA80"/>
<protein>
    <recommendedName>
        <fullName evidence="3">Reverse transcriptase Ty1/copia-type domain-containing protein</fullName>
    </recommendedName>
</protein>
<dbReference type="PANTHER" id="PTHR11439:SF483">
    <property type="entry name" value="PEPTIDE SYNTHASE GLIP-LIKE, PUTATIVE (AFU_ORTHOLOGUE AFUA_3G12920)-RELATED"/>
    <property type="match status" value="1"/>
</dbReference>
<evidence type="ECO:0008006" key="3">
    <source>
        <dbReference type="Google" id="ProtNLM"/>
    </source>
</evidence>
<dbReference type="PANTHER" id="PTHR11439">
    <property type="entry name" value="GAG-POL-RELATED RETROTRANSPOSON"/>
    <property type="match status" value="1"/>
</dbReference>
<name>K0RA80_THAOC</name>
<keyword evidence="2" id="KW-1185">Reference proteome</keyword>
<proteinExistence type="predicted"/>
<evidence type="ECO:0000313" key="2">
    <source>
        <dbReference type="Proteomes" id="UP000266841"/>
    </source>
</evidence>
<reference evidence="1 2" key="1">
    <citation type="journal article" date="2012" name="Genome Biol.">
        <title>Genome and low-iron response of an oceanic diatom adapted to chronic iron limitation.</title>
        <authorList>
            <person name="Lommer M."/>
            <person name="Specht M."/>
            <person name="Roy A.S."/>
            <person name="Kraemer L."/>
            <person name="Andreson R."/>
            <person name="Gutowska M.A."/>
            <person name="Wolf J."/>
            <person name="Bergner S.V."/>
            <person name="Schilhabel M.B."/>
            <person name="Klostermeier U.C."/>
            <person name="Beiko R.G."/>
            <person name="Rosenstiel P."/>
            <person name="Hippler M."/>
            <person name="Laroche J."/>
        </authorList>
    </citation>
    <scope>NUCLEOTIDE SEQUENCE [LARGE SCALE GENOMIC DNA]</scope>
    <source>
        <strain evidence="1 2">CCMP1005</strain>
    </source>
</reference>
<dbReference type="EMBL" id="AGNL01043467">
    <property type="protein sequence ID" value="EJK50548.1"/>
    <property type="molecule type" value="Genomic_DNA"/>
</dbReference>
<dbReference type="Proteomes" id="UP000266841">
    <property type="component" value="Unassembled WGS sequence"/>
</dbReference>
<evidence type="ECO:0000313" key="1">
    <source>
        <dbReference type="EMBL" id="EJK50548.1"/>
    </source>
</evidence>
<dbReference type="OrthoDB" id="413361at2759"/>
<accession>K0RA80</accession>
<organism evidence="1 2">
    <name type="scientific">Thalassiosira oceanica</name>
    <name type="common">Marine diatom</name>
    <dbReference type="NCBI Taxonomy" id="159749"/>
    <lineage>
        <taxon>Eukaryota</taxon>
        <taxon>Sar</taxon>
        <taxon>Stramenopiles</taxon>
        <taxon>Ochrophyta</taxon>
        <taxon>Bacillariophyta</taxon>
        <taxon>Coscinodiscophyceae</taxon>
        <taxon>Thalassiosirophycidae</taxon>
        <taxon>Thalassiosirales</taxon>
        <taxon>Thalassiosiraceae</taxon>
        <taxon>Thalassiosira</taxon>
    </lineage>
</organism>